<evidence type="ECO:0000313" key="2">
    <source>
        <dbReference type="EMBL" id="KAB8184921.1"/>
    </source>
</evidence>
<feature type="domain" description="Xylose isomerase-like TIM barrel" evidence="1">
    <location>
        <begin position="92"/>
        <end position="347"/>
    </location>
</feature>
<sequence length="379" mass="40956">MSAYEEEMETAGNLGRRLGLNRRQFLAATTGMAAAAAVAAAGPMKSAARAATAGNGVLVPPGKRGIILYTVRDAISRDPLSTSLPSGFRAVLQELARIGYKQVEFAGYGQHANAEGGASLESVEGARLLRTWLDDNGLEAEGNHGFIPGSWPLSQADLDRFKLHLEIANILGMGHVGTGSDPTGSAYKADWDVAAEKWNTLGELATAAGLKLYTHNHDVAYSFLLDSGPLDDRGRPTRSSGIRRLEYFLQQTDPGKVWLEMDIFWAHVAQYKYKTYTATDGSTQTQVFNPLGVVQAQTTRFPLFHAKDGKINTGTSNGYDMVPFGTGDIDYKSFFSEMGAKGYHNPMYEQDNAPGGTANPAQSLQYAELSYNNIAKLRG</sequence>
<accession>A0A5N6BWV8</accession>
<dbReference type="Gene3D" id="3.20.20.150">
    <property type="entry name" value="Divalent-metal-dependent TIM barrel enzymes"/>
    <property type="match status" value="1"/>
</dbReference>
<dbReference type="Pfam" id="PF01261">
    <property type="entry name" value="AP_endonuc_2"/>
    <property type="match status" value="1"/>
</dbReference>
<dbReference type="SUPFAM" id="SSF51658">
    <property type="entry name" value="Xylose isomerase-like"/>
    <property type="match status" value="1"/>
</dbReference>
<dbReference type="Proteomes" id="UP000313066">
    <property type="component" value="Unassembled WGS sequence"/>
</dbReference>
<dbReference type="InterPro" id="IPR050312">
    <property type="entry name" value="IolE/XylAMocC-like"/>
</dbReference>
<organism evidence="2 3">
    <name type="scientific">Microbispora catharanthi</name>
    <dbReference type="NCBI Taxonomy" id="1712871"/>
    <lineage>
        <taxon>Bacteria</taxon>
        <taxon>Bacillati</taxon>
        <taxon>Actinomycetota</taxon>
        <taxon>Actinomycetes</taxon>
        <taxon>Streptosporangiales</taxon>
        <taxon>Streptosporangiaceae</taxon>
        <taxon>Microbispora</taxon>
    </lineage>
</organism>
<dbReference type="EMBL" id="VDMA02000006">
    <property type="protein sequence ID" value="KAB8184921.1"/>
    <property type="molecule type" value="Genomic_DNA"/>
</dbReference>
<dbReference type="PROSITE" id="PS51318">
    <property type="entry name" value="TAT"/>
    <property type="match status" value="1"/>
</dbReference>
<comment type="caution">
    <text evidence="2">The sequence shown here is derived from an EMBL/GenBank/DDBJ whole genome shotgun (WGS) entry which is preliminary data.</text>
</comment>
<dbReference type="InterPro" id="IPR006311">
    <property type="entry name" value="TAT_signal"/>
</dbReference>
<gene>
    <name evidence="2" type="ORF">FH610_013495</name>
</gene>
<dbReference type="InterPro" id="IPR013022">
    <property type="entry name" value="Xyl_isomerase-like_TIM-brl"/>
</dbReference>
<reference evidence="2 3" key="1">
    <citation type="submission" date="2019-10" db="EMBL/GenBank/DDBJ databases">
        <title>Nonomuraea sp. nov., isolated from Phyllanthus amarus.</title>
        <authorList>
            <person name="Klykleung N."/>
            <person name="Tanasupawat S."/>
        </authorList>
    </citation>
    <scope>NUCLEOTIDE SEQUENCE [LARGE SCALE GENOMIC DNA]</scope>
    <source>
        <strain evidence="2 3">CR1-09</strain>
    </source>
</reference>
<protein>
    <submittedName>
        <fullName evidence="2">TIM barrel protein</fullName>
    </submittedName>
</protein>
<evidence type="ECO:0000313" key="3">
    <source>
        <dbReference type="Proteomes" id="UP000313066"/>
    </source>
</evidence>
<dbReference type="PANTHER" id="PTHR12110">
    <property type="entry name" value="HYDROXYPYRUVATE ISOMERASE"/>
    <property type="match status" value="1"/>
</dbReference>
<dbReference type="InterPro" id="IPR036237">
    <property type="entry name" value="Xyl_isomerase-like_sf"/>
</dbReference>
<keyword evidence="3" id="KW-1185">Reference proteome</keyword>
<dbReference type="PANTHER" id="PTHR12110:SF41">
    <property type="entry name" value="INOSOSE DEHYDRATASE"/>
    <property type="match status" value="1"/>
</dbReference>
<name>A0A5N6BWV8_9ACTN</name>
<dbReference type="RefSeq" id="WP_139574687.1">
    <property type="nucleotide sequence ID" value="NZ_VDMA02000006.1"/>
</dbReference>
<evidence type="ECO:0000259" key="1">
    <source>
        <dbReference type="Pfam" id="PF01261"/>
    </source>
</evidence>
<dbReference type="AlphaFoldDB" id="A0A5N6BWV8"/>
<proteinExistence type="predicted"/>